<proteinExistence type="predicted"/>
<reference evidence="1" key="1">
    <citation type="submission" date="2023-06" db="EMBL/GenBank/DDBJ databases">
        <authorList>
            <consortium name="Lawrence Berkeley National Laboratory"/>
            <person name="Ahrendt S."/>
            <person name="Sahu N."/>
            <person name="Indic B."/>
            <person name="Wong-Bajracharya J."/>
            <person name="Merenyi Z."/>
            <person name="Ke H.-M."/>
            <person name="Monk M."/>
            <person name="Kocsube S."/>
            <person name="Drula E."/>
            <person name="Lipzen A."/>
            <person name="Balint B."/>
            <person name="Henrissat B."/>
            <person name="Andreopoulos B."/>
            <person name="Martin F.M."/>
            <person name="Harder C.B."/>
            <person name="Rigling D."/>
            <person name="Ford K.L."/>
            <person name="Foster G.D."/>
            <person name="Pangilinan J."/>
            <person name="Papanicolaou A."/>
            <person name="Barry K."/>
            <person name="LaButti K."/>
            <person name="Viragh M."/>
            <person name="Koriabine M."/>
            <person name="Yan M."/>
            <person name="Riley R."/>
            <person name="Champramary S."/>
            <person name="Plett K.L."/>
            <person name="Tsai I.J."/>
            <person name="Slot J."/>
            <person name="Sipos G."/>
            <person name="Plett J."/>
            <person name="Nagy L.G."/>
            <person name="Grigoriev I.V."/>
        </authorList>
    </citation>
    <scope>NUCLEOTIDE SEQUENCE</scope>
    <source>
        <strain evidence="1">HWK02</strain>
    </source>
</reference>
<dbReference type="Proteomes" id="UP001175228">
    <property type="component" value="Unassembled WGS sequence"/>
</dbReference>
<dbReference type="EMBL" id="JAUEPU010000009">
    <property type="protein sequence ID" value="KAK0499276.1"/>
    <property type="molecule type" value="Genomic_DNA"/>
</dbReference>
<keyword evidence="2" id="KW-1185">Reference proteome</keyword>
<dbReference type="AlphaFoldDB" id="A0AA39QB61"/>
<sequence>MKIPPELTDLIIDEVQDDVPTLSSCSLVSRNFHPRARLHSFRKIIIGHPSRSNSSQNFLRLLVAAPHIRWLVRTVVVDAEYGFDEDGSWEEMNQRIDALLWKTAHGKQWVCRDAALAELLGSLPNLEGFTAGALRWRGSERIPSEVTSFETVLSRRPITTLALNYIHFDSLPSFVTILGSFTQLKSLRLGVIVHAPIPGDSVVTLSQGPFGLQEVEMNMEGCASVVELFARSTSVASGLKRLVLRKCYRGQMELVRELVSLSKGSLEYLHVDDIELPEDFLIRCPPLSVHHIKTLSVGPSSTAVTRWWLDALVDSKTSVAYPEEVIFDPSRVNDADHSNIIRQALVRSHLRVHVTGRRIHLRNF</sequence>
<evidence type="ECO:0008006" key="3">
    <source>
        <dbReference type="Google" id="ProtNLM"/>
    </source>
</evidence>
<organism evidence="1 2">
    <name type="scientific">Armillaria luteobubalina</name>
    <dbReference type="NCBI Taxonomy" id="153913"/>
    <lineage>
        <taxon>Eukaryota</taxon>
        <taxon>Fungi</taxon>
        <taxon>Dikarya</taxon>
        <taxon>Basidiomycota</taxon>
        <taxon>Agaricomycotina</taxon>
        <taxon>Agaricomycetes</taxon>
        <taxon>Agaricomycetidae</taxon>
        <taxon>Agaricales</taxon>
        <taxon>Marasmiineae</taxon>
        <taxon>Physalacriaceae</taxon>
        <taxon>Armillaria</taxon>
    </lineage>
</organism>
<dbReference type="SUPFAM" id="SSF52047">
    <property type="entry name" value="RNI-like"/>
    <property type="match status" value="1"/>
</dbReference>
<evidence type="ECO:0000313" key="1">
    <source>
        <dbReference type="EMBL" id="KAK0499276.1"/>
    </source>
</evidence>
<gene>
    <name evidence="1" type="ORF">EDD18DRAFT_1349441</name>
</gene>
<name>A0AA39QB61_9AGAR</name>
<protein>
    <recommendedName>
        <fullName evidence="3">F-box domain-containing protein</fullName>
    </recommendedName>
</protein>
<comment type="caution">
    <text evidence="1">The sequence shown here is derived from an EMBL/GenBank/DDBJ whole genome shotgun (WGS) entry which is preliminary data.</text>
</comment>
<evidence type="ECO:0000313" key="2">
    <source>
        <dbReference type="Proteomes" id="UP001175228"/>
    </source>
</evidence>
<accession>A0AA39QB61</accession>